<comment type="caution">
    <text evidence="1">The sequence shown here is derived from an EMBL/GenBank/DDBJ whole genome shotgun (WGS) entry which is preliminary data.</text>
</comment>
<name>A0A0F9C514_9ZZZZ</name>
<proteinExistence type="predicted"/>
<dbReference type="EMBL" id="LAZR01034828">
    <property type="protein sequence ID" value="KKL41711.1"/>
    <property type="molecule type" value="Genomic_DNA"/>
</dbReference>
<organism evidence="1">
    <name type="scientific">marine sediment metagenome</name>
    <dbReference type="NCBI Taxonomy" id="412755"/>
    <lineage>
        <taxon>unclassified sequences</taxon>
        <taxon>metagenomes</taxon>
        <taxon>ecological metagenomes</taxon>
    </lineage>
</organism>
<gene>
    <name evidence="1" type="ORF">LCGC14_2367550</name>
</gene>
<dbReference type="Gene3D" id="2.30.130.30">
    <property type="entry name" value="Hypothetical protein"/>
    <property type="match status" value="1"/>
</dbReference>
<accession>A0A0F9C514</accession>
<dbReference type="SUPFAM" id="SSF88697">
    <property type="entry name" value="PUA domain-like"/>
    <property type="match status" value="1"/>
</dbReference>
<sequence>MKALSIRQPWAWLIVHGWKDIENRTRLQKFRGRIYVHAGQKYDYEGLKWLATWLAPEIFGMISTLCVSKQTGLVGEIDIVDSTVKSESPWFTGPYGYVLANPLAYEVPIPYKGRLGLFEVTLPQEAHHAD</sequence>
<dbReference type="CDD" id="cd06554">
    <property type="entry name" value="ASCH_ASC-1_like"/>
    <property type="match status" value="1"/>
</dbReference>
<dbReference type="InterPro" id="IPR015947">
    <property type="entry name" value="PUA-like_sf"/>
</dbReference>
<reference evidence="1" key="1">
    <citation type="journal article" date="2015" name="Nature">
        <title>Complex archaea that bridge the gap between prokaryotes and eukaryotes.</title>
        <authorList>
            <person name="Spang A."/>
            <person name="Saw J.H."/>
            <person name="Jorgensen S.L."/>
            <person name="Zaremba-Niedzwiedzka K."/>
            <person name="Martijn J."/>
            <person name="Lind A.E."/>
            <person name="van Eijk R."/>
            <person name="Schleper C."/>
            <person name="Guy L."/>
            <person name="Ettema T.J."/>
        </authorList>
    </citation>
    <scope>NUCLEOTIDE SEQUENCE</scope>
</reference>
<dbReference type="AlphaFoldDB" id="A0A0F9C514"/>
<evidence type="ECO:0000313" key="1">
    <source>
        <dbReference type="EMBL" id="KKL41711.1"/>
    </source>
</evidence>
<protein>
    <submittedName>
        <fullName evidence="1">Uncharacterized protein</fullName>
    </submittedName>
</protein>